<gene>
    <name evidence="1" type="ORF">IW261DRAFT_1560353</name>
</gene>
<proteinExistence type="predicted"/>
<organism evidence="1 2">
    <name type="scientific">Armillaria novae-zelandiae</name>
    <dbReference type="NCBI Taxonomy" id="153914"/>
    <lineage>
        <taxon>Eukaryota</taxon>
        <taxon>Fungi</taxon>
        <taxon>Dikarya</taxon>
        <taxon>Basidiomycota</taxon>
        <taxon>Agaricomycotina</taxon>
        <taxon>Agaricomycetes</taxon>
        <taxon>Agaricomycetidae</taxon>
        <taxon>Agaricales</taxon>
        <taxon>Marasmiineae</taxon>
        <taxon>Physalacriaceae</taxon>
        <taxon>Armillaria</taxon>
    </lineage>
</organism>
<evidence type="ECO:0000313" key="1">
    <source>
        <dbReference type="EMBL" id="KAK0484683.1"/>
    </source>
</evidence>
<name>A0AA39PI36_9AGAR</name>
<reference evidence="1" key="1">
    <citation type="submission" date="2023-06" db="EMBL/GenBank/DDBJ databases">
        <authorList>
            <consortium name="Lawrence Berkeley National Laboratory"/>
            <person name="Ahrendt S."/>
            <person name="Sahu N."/>
            <person name="Indic B."/>
            <person name="Wong-Bajracharya J."/>
            <person name="Merenyi Z."/>
            <person name="Ke H.-M."/>
            <person name="Monk M."/>
            <person name="Kocsube S."/>
            <person name="Drula E."/>
            <person name="Lipzen A."/>
            <person name="Balint B."/>
            <person name="Henrissat B."/>
            <person name="Andreopoulos B."/>
            <person name="Martin F.M."/>
            <person name="Harder C.B."/>
            <person name="Rigling D."/>
            <person name="Ford K.L."/>
            <person name="Foster G.D."/>
            <person name="Pangilinan J."/>
            <person name="Papanicolaou A."/>
            <person name="Barry K."/>
            <person name="LaButti K."/>
            <person name="Viragh M."/>
            <person name="Koriabine M."/>
            <person name="Yan M."/>
            <person name="Riley R."/>
            <person name="Champramary S."/>
            <person name="Plett K.L."/>
            <person name="Tsai I.J."/>
            <person name="Slot J."/>
            <person name="Sipos G."/>
            <person name="Plett J."/>
            <person name="Nagy L.G."/>
            <person name="Grigoriev I.V."/>
        </authorList>
    </citation>
    <scope>NUCLEOTIDE SEQUENCE</scope>
    <source>
        <strain evidence="1">ICMP 16352</strain>
    </source>
</reference>
<protein>
    <submittedName>
        <fullName evidence="1">Uncharacterized protein</fullName>
    </submittedName>
</protein>
<dbReference type="Proteomes" id="UP001175227">
    <property type="component" value="Unassembled WGS sequence"/>
</dbReference>
<evidence type="ECO:0000313" key="2">
    <source>
        <dbReference type="Proteomes" id="UP001175227"/>
    </source>
</evidence>
<dbReference type="EMBL" id="JAUEPR010000005">
    <property type="protein sequence ID" value="KAK0484683.1"/>
    <property type="molecule type" value="Genomic_DNA"/>
</dbReference>
<accession>A0AA39PI36</accession>
<dbReference type="AlphaFoldDB" id="A0AA39PI36"/>
<keyword evidence="2" id="KW-1185">Reference proteome</keyword>
<comment type="caution">
    <text evidence="1">The sequence shown here is derived from an EMBL/GenBank/DDBJ whole genome shotgun (WGS) entry which is preliminary data.</text>
</comment>
<sequence length="82" mass="9267">MPSNPYLELDTFCFGPMDRVPIGWTEAEVCGLSDRLANDPTALKPLQRGAALIRWAFNAIWFCDHARSLCKRSGLPVKWIQC</sequence>